<dbReference type="InterPro" id="IPR036412">
    <property type="entry name" value="HAD-like_sf"/>
</dbReference>
<protein>
    <submittedName>
        <fullName evidence="5">Putative hydrolase of the HAD superfamily</fullName>
    </submittedName>
</protein>
<dbReference type="PANTHER" id="PTHR46470">
    <property type="entry name" value="N-ACYLNEURAMINATE-9-PHOSPHATASE"/>
    <property type="match status" value="1"/>
</dbReference>
<keyword evidence="3 5" id="KW-0378">Hydrolase</keyword>
<gene>
    <name evidence="5" type="ORF">HNQ39_000090</name>
</gene>
<reference evidence="5 6" key="1">
    <citation type="submission" date="2020-08" db="EMBL/GenBank/DDBJ databases">
        <title>Genomic Encyclopedia of Type Strains, Phase IV (KMG-IV): sequencing the most valuable type-strain genomes for metagenomic binning, comparative biology and taxonomic classification.</title>
        <authorList>
            <person name="Goeker M."/>
        </authorList>
    </citation>
    <scope>NUCLEOTIDE SEQUENCE [LARGE SCALE GENOMIC DNA]</scope>
    <source>
        <strain evidence="5 6">DSM 23562</strain>
    </source>
</reference>
<evidence type="ECO:0000313" key="5">
    <source>
        <dbReference type="EMBL" id="MBB6048328.1"/>
    </source>
</evidence>
<keyword evidence="4" id="KW-0460">Magnesium</keyword>
<evidence type="ECO:0000313" key="6">
    <source>
        <dbReference type="Proteomes" id="UP000520814"/>
    </source>
</evidence>
<dbReference type="InterPro" id="IPR051400">
    <property type="entry name" value="HAD-like_hydrolase"/>
</dbReference>
<keyword evidence="2" id="KW-0479">Metal-binding</keyword>
<dbReference type="Pfam" id="PF00702">
    <property type="entry name" value="Hydrolase"/>
    <property type="match status" value="1"/>
</dbReference>
<dbReference type="SFLD" id="SFLDS00003">
    <property type="entry name" value="Haloacid_Dehalogenase"/>
    <property type="match status" value="1"/>
</dbReference>
<dbReference type="GO" id="GO:0044281">
    <property type="term" value="P:small molecule metabolic process"/>
    <property type="evidence" value="ECO:0007669"/>
    <property type="project" value="UniProtKB-ARBA"/>
</dbReference>
<dbReference type="NCBIfam" id="TIGR01509">
    <property type="entry name" value="HAD-SF-IA-v3"/>
    <property type="match status" value="1"/>
</dbReference>
<dbReference type="InterPro" id="IPR006439">
    <property type="entry name" value="HAD-SF_hydro_IA"/>
</dbReference>
<dbReference type="GO" id="GO:0016791">
    <property type="term" value="F:phosphatase activity"/>
    <property type="evidence" value="ECO:0007669"/>
    <property type="project" value="TreeGrafter"/>
</dbReference>
<organism evidence="5 6">
    <name type="scientific">Armatimonas rosea</name>
    <dbReference type="NCBI Taxonomy" id="685828"/>
    <lineage>
        <taxon>Bacteria</taxon>
        <taxon>Bacillati</taxon>
        <taxon>Armatimonadota</taxon>
        <taxon>Armatimonadia</taxon>
        <taxon>Armatimonadales</taxon>
        <taxon>Armatimonadaceae</taxon>
        <taxon>Armatimonas</taxon>
    </lineage>
</organism>
<accession>A0A7W9SM17</accession>
<evidence type="ECO:0000256" key="4">
    <source>
        <dbReference type="ARBA" id="ARBA00022842"/>
    </source>
</evidence>
<dbReference type="NCBIfam" id="TIGR01549">
    <property type="entry name" value="HAD-SF-IA-v1"/>
    <property type="match status" value="1"/>
</dbReference>
<sequence>MGRLKGIVFDLDDTLVNSTAAMHAAITATLPLLPGTTPLALASALKQGYQNLWGYPSDGYQQLKTLPPEELRHALTVEALGLLGFSDQSLIAAVRERYQTTEDSLLQPLPGAIALLTALKEDFRLGIITNGPSLFQRAKLTQVGLDSFFEVVVADVDFGAPKPDPALFAYTAGLLGLEKSELLFAGDSVEADIAGANAAGWCSVYVGSAACEEATYSLRALEEILTLEPVREVQMRKRLASEPKVADTRVTSAG</sequence>
<dbReference type="SUPFAM" id="SSF56784">
    <property type="entry name" value="HAD-like"/>
    <property type="match status" value="1"/>
</dbReference>
<comment type="caution">
    <text evidence="5">The sequence shown here is derived from an EMBL/GenBank/DDBJ whole genome shotgun (WGS) entry which is preliminary data.</text>
</comment>
<evidence type="ECO:0000256" key="3">
    <source>
        <dbReference type="ARBA" id="ARBA00022801"/>
    </source>
</evidence>
<comment type="cofactor">
    <cofactor evidence="1">
        <name>Mg(2+)</name>
        <dbReference type="ChEBI" id="CHEBI:18420"/>
    </cofactor>
</comment>
<proteinExistence type="predicted"/>
<dbReference type="GO" id="GO:0046872">
    <property type="term" value="F:metal ion binding"/>
    <property type="evidence" value="ECO:0007669"/>
    <property type="project" value="UniProtKB-KW"/>
</dbReference>
<evidence type="ECO:0000256" key="2">
    <source>
        <dbReference type="ARBA" id="ARBA00022723"/>
    </source>
</evidence>
<dbReference type="EMBL" id="JACHGW010000001">
    <property type="protein sequence ID" value="MBB6048328.1"/>
    <property type="molecule type" value="Genomic_DNA"/>
</dbReference>
<dbReference type="SFLD" id="SFLDG01129">
    <property type="entry name" value="C1.5:_HAD__Beta-PGM__Phosphata"/>
    <property type="match status" value="1"/>
</dbReference>
<dbReference type="Gene3D" id="1.20.120.710">
    <property type="entry name" value="Haloacid dehalogenase hydrolase-like domain"/>
    <property type="match status" value="1"/>
</dbReference>
<dbReference type="PANTHER" id="PTHR46470:SF2">
    <property type="entry name" value="GLYCERALDEHYDE 3-PHOSPHATE PHOSPHATASE"/>
    <property type="match status" value="1"/>
</dbReference>
<evidence type="ECO:0000256" key="1">
    <source>
        <dbReference type="ARBA" id="ARBA00001946"/>
    </source>
</evidence>
<dbReference type="RefSeq" id="WP_184191818.1">
    <property type="nucleotide sequence ID" value="NZ_JACHGW010000001.1"/>
</dbReference>
<dbReference type="InterPro" id="IPR023214">
    <property type="entry name" value="HAD_sf"/>
</dbReference>
<dbReference type="PRINTS" id="PR00413">
    <property type="entry name" value="HADHALOGNASE"/>
</dbReference>
<dbReference type="Proteomes" id="UP000520814">
    <property type="component" value="Unassembled WGS sequence"/>
</dbReference>
<dbReference type="AlphaFoldDB" id="A0A7W9SM17"/>
<dbReference type="Gene3D" id="3.40.50.1000">
    <property type="entry name" value="HAD superfamily/HAD-like"/>
    <property type="match status" value="1"/>
</dbReference>
<keyword evidence="6" id="KW-1185">Reference proteome</keyword>
<name>A0A7W9SM17_ARMRO</name>